<evidence type="ECO:0000313" key="1">
    <source>
        <dbReference type="EMBL" id="KKS84973.1"/>
    </source>
</evidence>
<sequence length="94" mass="10628">MNKTILQVPVSKTIRDQAAAVATKMGFSSLQEAVRLFLNQLVDEKTDLKFVEKPLRVSPRAAKRLDKMVEDYEKGKLKTKKFSDVKSLMADLLS</sequence>
<name>A0A0G1FDP4_9BACT</name>
<gene>
    <name evidence="1" type="ORF">UV59_C0012G0066</name>
</gene>
<dbReference type="Gene3D" id="1.10.1220.10">
    <property type="entry name" value="Met repressor-like"/>
    <property type="match status" value="1"/>
</dbReference>
<comment type="caution">
    <text evidence="1">The sequence shown here is derived from an EMBL/GenBank/DDBJ whole genome shotgun (WGS) entry which is preliminary data.</text>
</comment>
<dbReference type="AlphaFoldDB" id="A0A0G1FDP4"/>
<dbReference type="EMBL" id="LCFB01000012">
    <property type="protein sequence ID" value="KKS84973.1"/>
    <property type="molecule type" value="Genomic_DNA"/>
</dbReference>
<protein>
    <submittedName>
        <fullName evidence="1">Uncharacterized protein</fullName>
    </submittedName>
</protein>
<evidence type="ECO:0000313" key="2">
    <source>
        <dbReference type="Proteomes" id="UP000034543"/>
    </source>
</evidence>
<proteinExistence type="predicted"/>
<dbReference type="GO" id="GO:0006355">
    <property type="term" value="P:regulation of DNA-templated transcription"/>
    <property type="evidence" value="ECO:0007669"/>
    <property type="project" value="InterPro"/>
</dbReference>
<dbReference type="InterPro" id="IPR013321">
    <property type="entry name" value="Arc_rbn_hlx_hlx"/>
</dbReference>
<dbReference type="Proteomes" id="UP000034543">
    <property type="component" value="Unassembled WGS sequence"/>
</dbReference>
<organism evidence="1 2">
    <name type="scientific">Candidatus Gottesmanbacteria bacterium GW2011_GWA1_43_11</name>
    <dbReference type="NCBI Taxonomy" id="1618436"/>
    <lineage>
        <taxon>Bacteria</taxon>
        <taxon>Candidatus Gottesmaniibacteriota</taxon>
    </lineage>
</organism>
<dbReference type="STRING" id="1618436.UV59_C0012G0066"/>
<accession>A0A0G1FDP4</accession>
<reference evidence="1 2" key="1">
    <citation type="journal article" date="2015" name="Nature">
        <title>rRNA introns, odd ribosomes, and small enigmatic genomes across a large radiation of phyla.</title>
        <authorList>
            <person name="Brown C.T."/>
            <person name="Hug L.A."/>
            <person name="Thomas B.C."/>
            <person name="Sharon I."/>
            <person name="Castelle C.J."/>
            <person name="Singh A."/>
            <person name="Wilkins M.J."/>
            <person name="Williams K.H."/>
            <person name="Banfield J.F."/>
        </authorList>
    </citation>
    <scope>NUCLEOTIDE SEQUENCE [LARGE SCALE GENOMIC DNA]</scope>
</reference>